<sequence>MTTRPGIVAEAAIDVLAARLSYELRGLEQDEVRRIARAQAAELTREGFRITVPVAAVSTTVRRLKAERRRTT</sequence>
<proteinExistence type="predicted"/>
<keyword evidence="2" id="KW-1185">Reference proteome</keyword>
<organism evidence="1 2">
    <name type="scientific">Streptomyces pharetrae CZA14</name>
    <dbReference type="NCBI Taxonomy" id="1144883"/>
    <lineage>
        <taxon>Bacteria</taxon>
        <taxon>Bacillati</taxon>
        <taxon>Actinomycetota</taxon>
        <taxon>Actinomycetes</taxon>
        <taxon>Kitasatosporales</taxon>
        <taxon>Streptomycetaceae</taxon>
        <taxon>Streptomyces</taxon>
    </lineage>
</organism>
<reference evidence="1 2" key="1">
    <citation type="submission" date="2016-12" db="EMBL/GenBank/DDBJ databases">
        <title>Genome Mining:The Detection of Biosynthetic Gene Clusters to Aid in the Expression of Curamycin A produced by Streptomyces sp. strain CZA14.</title>
        <authorList>
            <person name="Durrell K.A."/>
            <person name="Kirby B.M."/>
            <person name="Khan W."/>
            <person name="Mthethwa T."/>
            <person name="Le Roes-Hill M."/>
        </authorList>
    </citation>
    <scope>NUCLEOTIDE SEQUENCE [LARGE SCALE GENOMIC DNA]</scope>
    <source>
        <strain evidence="1 2">CZA14</strain>
    </source>
</reference>
<dbReference type="RefSeq" id="WP_086172996.1">
    <property type="nucleotide sequence ID" value="NZ_MRYD01000317.1"/>
</dbReference>
<accession>A0ABX3YAG7</accession>
<dbReference type="EMBL" id="MRYD01000317">
    <property type="protein sequence ID" value="OSZ56278.1"/>
    <property type="molecule type" value="Genomic_DNA"/>
</dbReference>
<evidence type="ECO:0000313" key="2">
    <source>
        <dbReference type="Proteomes" id="UP000194266"/>
    </source>
</evidence>
<gene>
    <name evidence="1" type="ORF">OQI_33830</name>
</gene>
<comment type="caution">
    <text evidence="1">The sequence shown here is derived from an EMBL/GenBank/DDBJ whole genome shotgun (WGS) entry which is preliminary data.</text>
</comment>
<name>A0ABX3YAG7_9ACTN</name>
<protein>
    <submittedName>
        <fullName evidence="1">Uncharacterized protein</fullName>
    </submittedName>
</protein>
<dbReference type="Proteomes" id="UP000194266">
    <property type="component" value="Unassembled WGS sequence"/>
</dbReference>
<evidence type="ECO:0000313" key="1">
    <source>
        <dbReference type="EMBL" id="OSZ56278.1"/>
    </source>
</evidence>